<keyword evidence="1" id="KW-1133">Transmembrane helix</keyword>
<organism evidence="3 4">
    <name type="scientific">candidate division CSSED10-310 bacterium</name>
    <dbReference type="NCBI Taxonomy" id="2855610"/>
    <lineage>
        <taxon>Bacteria</taxon>
        <taxon>Bacteria division CSSED10-310</taxon>
    </lineage>
</organism>
<accession>A0ABV6Z1F4</accession>
<feature type="domain" description="Glycosyltransferase 2-like" evidence="2">
    <location>
        <begin position="13"/>
        <end position="129"/>
    </location>
</feature>
<name>A0ABV6Z1F4_UNCC1</name>
<dbReference type="Gene3D" id="3.90.550.10">
    <property type="entry name" value="Spore Coat Polysaccharide Biosynthesis Protein SpsA, Chain A"/>
    <property type="match status" value="1"/>
</dbReference>
<dbReference type="InterPro" id="IPR029044">
    <property type="entry name" value="Nucleotide-diphossugar_trans"/>
</dbReference>
<dbReference type="CDD" id="cd00761">
    <property type="entry name" value="Glyco_tranf_GTA_type"/>
    <property type="match status" value="1"/>
</dbReference>
<gene>
    <name evidence="3" type="ORF">ACFL27_19010</name>
</gene>
<sequence length="301" mass="33397">MTGPEFNNRPQLSVVIATIEPWPVLKECLNSLLEQVQAVDGEVIIADGNGQALPVETVFSNVVWLPEIGASVFRLRALGLQKARGDIVAFTEDHCIVAPDWSKRIIELHHTFPESVVISGVIENGATDSILDWVHFLMSKGPCMRPIKSGETDLIAGEANTSFKKHIISSNLSDADTGRPFYERLQRQGHRFLIHDSLMVWHIQSLGFKGCCQIHFHNGRTIAGFRRAHLSLSLRIARLASCAVLPAFLVMKTVMTVFQKRRQRLVVLLGLPFLMLIAACHATGEFIGYLWGPGTSPQKVN</sequence>
<feature type="transmembrane region" description="Helical" evidence="1">
    <location>
        <begin position="236"/>
        <end position="258"/>
    </location>
</feature>
<reference evidence="3 4" key="1">
    <citation type="submission" date="2024-09" db="EMBL/GenBank/DDBJ databases">
        <title>Laminarin stimulates single cell rates of sulfate reduction while oxygen inhibits transcriptomic activity in coastal marine sediment.</title>
        <authorList>
            <person name="Lindsay M."/>
            <person name="Orcutt B."/>
            <person name="Emerson D."/>
            <person name="Stepanauskas R."/>
            <person name="D'Angelo T."/>
        </authorList>
    </citation>
    <scope>NUCLEOTIDE SEQUENCE [LARGE SCALE GENOMIC DNA]</scope>
    <source>
        <strain evidence="3">SAG AM-311-K15</strain>
    </source>
</reference>
<protein>
    <submittedName>
        <fullName evidence="3">Glycosyltransferase family 2 protein</fullName>
    </submittedName>
</protein>
<keyword evidence="4" id="KW-1185">Reference proteome</keyword>
<comment type="caution">
    <text evidence="3">The sequence shown here is derived from an EMBL/GenBank/DDBJ whole genome shotgun (WGS) entry which is preliminary data.</text>
</comment>
<proteinExistence type="predicted"/>
<keyword evidence="1" id="KW-0812">Transmembrane</keyword>
<dbReference type="Pfam" id="PF00535">
    <property type="entry name" value="Glycos_transf_2"/>
    <property type="match status" value="1"/>
</dbReference>
<evidence type="ECO:0000256" key="1">
    <source>
        <dbReference type="SAM" id="Phobius"/>
    </source>
</evidence>
<dbReference type="InterPro" id="IPR001173">
    <property type="entry name" value="Glyco_trans_2-like"/>
</dbReference>
<keyword evidence="1" id="KW-0472">Membrane</keyword>
<dbReference type="Proteomes" id="UP001594351">
    <property type="component" value="Unassembled WGS sequence"/>
</dbReference>
<feature type="transmembrane region" description="Helical" evidence="1">
    <location>
        <begin position="265"/>
        <end position="291"/>
    </location>
</feature>
<evidence type="ECO:0000259" key="2">
    <source>
        <dbReference type="Pfam" id="PF00535"/>
    </source>
</evidence>
<evidence type="ECO:0000313" key="4">
    <source>
        <dbReference type="Proteomes" id="UP001594351"/>
    </source>
</evidence>
<dbReference type="EMBL" id="JBHPBY010000293">
    <property type="protein sequence ID" value="MFC1852292.1"/>
    <property type="molecule type" value="Genomic_DNA"/>
</dbReference>
<dbReference type="SUPFAM" id="SSF53448">
    <property type="entry name" value="Nucleotide-diphospho-sugar transferases"/>
    <property type="match status" value="1"/>
</dbReference>
<evidence type="ECO:0000313" key="3">
    <source>
        <dbReference type="EMBL" id="MFC1852292.1"/>
    </source>
</evidence>